<evidence type="ECO:0000313" key="6">
    <source>
        <dbReference type="EMBL" id="PRD52527.1"/>
    </source>
</evidence>
<evidence type="ECO:0000313" key="7">
    <source>
        <dbReference type="Proteomes" id="UP000238563"/>
    </source>
</evidence>
<dbReference type="GO" id="GO:0005524">
    <property type="term" value="F:ATP binding"/>
    <property type="evidence" value="ECO:0007669"/>
    <property type="project" value="UniProtKB-KW"/>
</dbReference>
<dbReference type="InterPro" id="IPR003593">
    <property type="entry name" value="AAA+_ATPase"/>
</dbReference>
<dbReference type="InterPro" id="IPR012340">
    <property type="entry name" value="NA-bd_OB-fold"/>
</dbReference>
<feature type="domain" description="ABC transporter" evidence="5">
    <location>
        <begin position="4"/>
        <end position="234"/>
    </location>
</feature>
<organism evidence="6 7">
    <name type="scientific">Phyllobacterium myrsinacearum</name>
    <dbReference type="NCBI Taxonomy" id="28101"/>
    <lineage>
        <taxon>Bacteria</taxon>
        <taxon>Pseudomonadati</taxon>
        <taxon>Pseudomonadota</taxon>
        <taxon>Alphaproteobacteria</taxon>
        <taxon>Hyphomicrobiales</taxon>
        <taxon>Phyllobacteriaceae</taxon>
        <taxon>Phyllobacterium</taxon>
    </lineage>
</organism>
<dbReference type="Pfam" id="PF08402">
    <property type="entry name" value="TOBE_2"/>
    <property type="match status" value="1"/>
</dbReference>
<sequence>MGFLQLEQVSKLYGEFAAVRDFDLEIERGEFISLLGPSGCGKTTTLQMIAGLVTPTNGRITLDGRDITREKPARRGLGVVFQSYALFPHMTVAQNVAFGLEMRKVAKAERDRQVAEILSLVKLTSLADRYPREMSGGQRQRVAIARALVIKPPVLLLDEPLSNLDAKLREEMQFELRRIQRVVGITTIMVTHDQAEALSISDRVVVMEGGKITQVDHPYSLYEHPKNNFISSFVGKSNFLAARAMNEATGVSLRVDNTDLKIPATGSYPGGELCLSVRPEKIRLTDPAGAMLHGPVSSRYFLGNHWLLSVSTPAGEISVAVANLGAPPPSEGDITGLTWNIEECRVLAAEQESALQS</sequence>
<dbReference type="Gene3D" id="2.40.50.140">
    <property type="entry name" value="Nucleic acid-binding proteins"/>
    <property type="match status" value="1"/>
</dbReference>
<evidence type="ECO:0000256" key="4">
    <source>
        <dbReference type="ARBA" id="ARBA00022840"/>
    </source>
</evidence>
<dbReference type="GO" id="GO:0043190">
    <property type="term" value="C:ATP-binding cassette (ABC) transporter complex"/>
    <property type="evidence" value="ECO:0007669"/>
    <property type="project" value="InterPro"/>
</dbReference>
<comment type="caution">
    <text evidence="6">The sequence shown here is derived from an EMBL/GenBank/DDBJ whole genome shotgun (WGS) entry which is preliminary data.</text>
</comment>
<evidence type="ECO:0000259" key="5">
    <source>
        <dbReference type="PROSITE" id="PS50893"/>
    </source>
</evidence>
<dbReference type="PROSITE" id="PS50893">
    <property type="entry name" value="ABC_TRANSPORTER_2"/>
    <property type="match status" value="1"/>
</dbReference>
<evidence type="ECO:0000256" key="2">
    <source>
        <dbReference type="ARBA" id="ARBA00022448"/>
    </source>
</evidence>
<protein>
    <submittedName>
        <fullName evidence="6">Fe3+/spermidine/putrescine ABC transporter ATP-binding protein</fullName>
    </submittedName>
</protein>
<dbReference type="InterPro" id="IPR013611">
    <property type="entry name" value="Transp-assoc_OB_typ2"/>
</dbReference>
<keyword evidence="3" id="KW-0547">Nucleotide-binding</keyword>
<dbReference type="InterPro" id="IPR017871">
    <property type="entry name" value="ABC_transporter-like_CS"/>
</dbReference>
<dbReference type="GO" id="GO:0015697">
    <property type="term" value="P:quaternary ammonium group transport"/>
    <property type="evidence" value="ECO:0007669"/>
    <property type="project" value="UniProtKB-ARBA"/>
</dbReference>
<dbReference type="InterPro" id="IPR027417">
    <property type="entry name" value="P-loop_NTPase"/>
</dbReference>
<keyword evidence="2" id="KW-0813">Transport</keyword>
<evidence type="ECO:0000256" key="1">
    <source>
        <dbReference type="ARBA" id="ARBA00005417"/>
    </source>
</evidence>
<dbReference type="PANTHER" id="PTHR42781:SF4">
    <property type="entry name" value="SPERMIDINE_PUTRESCINE IMPORT ATP-BINDING PROTEIN POTA"/>
    <property type="match status" value="1"/>
</dbReference>
<dbReference type="InterPro" id="IPR008995">
    <property type="entry name" value="Mo/tungstate-bd_C_term_dom"/>
</dbReference>
<dbReference type="SMART" id="SM00382">
    <property type="entry name" value="AAA"/>
    <property type="match status" value="1"/>
</dbReference>
<keyword evidence="7" id="KW-1185">Reference proteome</keyword>
<dbReference type="GO" id="GO:0022857">
    <property type="term" value="F:transmembrane transporter activity"/>
    <property type="evidence" value="ECO:0007669"/>
    <property type="project" value="InterPro"/>
</dbReference>
<proteinExistence type="inferred from homology"/>
<dbReference type="OrthoDB" id="9802264at2"/>
<dbReference type="Gene3D" id="2.40.50.100">
    <property type="match status" value="1"/>
</dbReference>
<evidence type="ECO:0000256" key="3">
    <source>
        <dbReference type="ARBA" id="ARBA00022741"/>
    </source>
</evidence>
<dbReference type="SUPFAM" id="SSF50331">
    <property type="entry name" value="MOP-like"/>
    <property type="match status" value="1"/>
</dbReference>
<dbReference type="EMBL" id="PVBT01000004">
    <property type="protein sequence ID" value="PRD52527.1"/>
    <property type="molecule type" value="Genomic_DNA"/>
</dbReference>
<dbReference type="FunFam" id="3.40.50.300:FF:000425">
    <property type="entry name" value="Probable ABC transporter, ATP-binding subunit"/>
    <property type="match status" value="1"/>
</dbReference>
<dbReference type="Pfam" id="PF00005">
    <property type="entry name" value="ABC_tran"/>
    <property type="match status" value="1"/>
</dbReference>
<dbReference type="InterPro" id="IPR050093">
    <property type="entry name" value="ABC_SmlMolc_Importer"/>
</dbReference>
<dbReference type="Gene3D" id="3.40.50.300">
    <property type="entry name" value="P-loop containing nucleotide triphosphate hydrolases"/>
    <property type="match status" value="1"/>
</dbReference>
<comment type="similarity">
    <text evidence="1">Belongs to the ABC transporter superfamily.</text>
</comment>
<accession>A0A2S9JI28</accession>
<gene>
    <name evidence="6" type="ORF">C5750_16025</name>
</gene>
<dbReference type="PROSITE" id="PS00211">
    <property type="entry name" value="ABC_TRANSPORTER_1"/>
    <property type="match status" value="1"/>
</dbReference>
<reference evidence="6 7" key="1">
    <citation type="submission" date="2018-02" db="EMBL/GenBank/DDBJ databases">
        <title>The draft genome of Phyllobacterium myrsinacearum DSM5892.</title>
        <authorList>
            <person name="Li L."/>
            <person name="Liu L."/>
            <person name="Zhang X."/>
            <person name="Wang T."/>
        </authorList>
    </citation>
    <scope>NUCLEOTIDE SEQUENCE [LARGE SCALE GENOMIC DNA]</scope>
    <source>
        <strain evidence="6 7">DSM 5892</strain>
    </source>
</reference>
<keyword evidence="4 6" id="KW-0067">ATP-binding</keyword>
<dbReference type="Proteomes" id="UP000238563">
    <property type="component" value="Unassembled WGS sequence"/>
</dbReference>
<dbReference type="AlphaFoldDB" id="A0A2S9JI28"/>
<dbReference type="InterPro" id="IPR003439">
    <property type="entry name" value="ABC_transporter-like_ATP-bd"/>
</dbReference>
<dbReference type="RefSeq" id="WP_105735037.1">
    <property type="nucleotide sequence ID" value="NZ_PVBT01000004.1"/>
</dbReference>
<dbReference type="PANTHER" id="PTHR42781">
    <property type="entry name" value="SPERMIDINE/PUTRESCINE IMPORT ATP-BINDING PROTEIN POTA"/>
    <property type="match status" value="1"/>
</dbReference>
<dbReference type="SUPFAM" id="SSF52540">
    <property type="entry name" value="P-loop containing nucleoside triphosphate hydrolases"/>
    <property type="match status" value="1"/>
</dbReference>
<name>A0A2S9JI28_9HYPH</name>
<dbReference type="GO" id="GO:0016887">
    <property type="term" value="F:ATP hydrolysis activity"/>
    <property type="evidence" value="ECO:0007669"/>
    <property type="project" value="InterPro"/>
</dbReference>